<dbReference type="EMBL" id="QUTB01006373">
    <property type="protein sequence ID" value="RHY50327.1"/>
    <property type="molecule type" value="Genomic_DNA"/>
</dbReference>
<comment type="similarity">
    <text evidence="2">Belongs to the importin beta family.</text>
</comment>
<dbReference type="PANTHER" id="PTHR12363">
    <property type="entry name" value="TRANSPORTIN 3 AND IMPORTIN 13"/>
    <property type="match status" value="1"/>
</dbReference>
<evidence type="ECO:0000313" key="7">
    <source>
        <dbReference type="Proteomes" id="UP000283543"/>
    </source>
</evidence>
<dbReference type="InterPro" id="IPR011989">
    <property type="entry name" value="ARM-like"/>
</dbReference>
<sequence>MNKYTEVTFELFEDAIRALYGQVRMNSTRVIAMERGMLKGDDGSRRTDRSSSGSRTRDPTQTQYFCANMLYGKIRQEWFGLTTGEQEAIQLQVELLIQRIRSGSLRSPNPLPSRPCPFSNVDYPIYLAYSFAPIVLKRICMAMTALSLATDGGCARCVTDCTQLVSSLVDVHVSLELLTSLVDDTDDARKDALVLEITDASAVVFPFVARLFDTQQLSSDVLRLNGLTCLRVWIKAAGFSLAKLYSNMPAVFQALLQALHHPQTAPGPVKEVVVCALILSDALEINEYPPATSKDAATAALLSTLLSCQPTIQYYLLHDAQVAHAITTLISTLGEAELDWLVLDYPVASRHVAFQDAAFRRLLHTLVRQSCASDDEEQDDVTAFRLAATDLLVAIHHLLKASFVADMVHLMTSSKATEAAMFALTAVSSELKLRLADDVPTQQMVLHLCTSILFADVTSSPSVVVVASAFLGNLGPLIHAQWTTHGAADTSLLDSTFQYLCFGMTMSVASSAACRAFNVLCASCTLGHLDKQDRQWVVEGVVRVAAVSAWGRLALEQLLHSIFSRLAVPSSPTPSHVPMELHALGTVLRFLDAPSAAAGGPALTQHVVDLSWPHITRVASAAPSLPLDVVDALCDVFSATLHAMKHTPAFVSSVECWSLLSWIESHAVTSSAAIPCAIVAVELYSGPPSHIASSSPIIHVIVAIGHHVMTHCQSVPSPRHIPDLVRAYFELVQRALVFCPSSIVSDAEFPPILHLAIACLMDLNQREALRAVVVFVNHVVAKREAPPLVQFQSIVDTVLTAQLTPLWVSIMTLLTSTGPTTVLPTVSHLAFGLLTAFGNDMHMAAVADAMLSQHHLFESTPLYTTNYEERKFTAFVKDFAKVCRKELPVEHLVDHFVALQDK</sequence>
<dbReference type="SUPFAM" id="SSF48371">
    <property type="entry name" value="ARM repeat"/>
    <property type="match status" value="1"/>
</dbReference>
<proteinExistence type="inferred from homology"/>
<dbReference type="Proteomes" id="UP000283543">
    <property type="component" value="Unassembled WGS sequence"/>
</dbReference>
<organism evidence="6 7">
    <name type="scientific">Aphanomyces astaci</name>
    <name type="common">Crayfish plague agent</name>
    <dbReference type="NCBI Taxonomy" id="112090"/>
    <lineage>
        <taxon>Eukaryota</taxon>
        <taxon>Sar</taxon>
        <taxon>Stramenopiles</taxon>
        <taxon>Oomycota</taxon>
        <taxon>Saprolegniomycetes</taxon>
        <taxon>Saprolegniales</taxon>
        <taxon>Verrucalvaceae</taxon>
        <taxon>Aphanomyces</taxon>
    </lineage>
</organism>
<dbReference type="InterPro" id="IPR051345">
    <property type="entry name" value="Importin_beta-like_NTR"/>
</dbReference>
<name>A0A3R7A578_APHAT</name>
<evidence type="ECO:0000313" key="6">
    <source>
        <dbReference type="EMBL" id="RHY50327.1"/>
    </source>
</evidence>
<evidence type="ECO:0000256" key="2">
    <source>
        <dbReference type="ARBA" id="ARBA00007991"/>
    </source>
</evidence>
<dbReference type="GO" id="GO:0005737">
    <property type="term" value="C:cytoplasm"/>
    <property type="evidence" value="ECO:0007669"/>
    <property type="project" value="TreeGrafter"/>
</dbReference>
<feature type="compositionally biased region" description="Basic and acidic residues" evidence="5">
    <location>
        <begin position="36"/>
        <end position="49"/>
    </location>
</feature>
<dbReference type="PANTHER" id="PTHR12363:SF33">
    <property type="entry name" value="IMPORTIN-13"/>
    <property type="match status" value="1"/>
</dbReference>
<keyword evidence="4" id="KW-0539">Nucleus</keyword>
<protein>
    <recommendedName>
        <fullName evidence="8">Exportin-1 C-terminal domain-containing protein</fullName>
    </recommendedName>
</protein>
<comment type="caution">
    <text evidence="6">The sequence shown here is derived from an EMBL/GenBank/DDBJ whole genome shotgun (WGS) entry which is preliminary data.</text>
</comment>
<dbReference type="VEuPathDB" id="FungiDB:H257_11240"/>
<dbReference type="GO" id="GO:0006606">
    <property type="term" value="P:protein import into nucleus"/>
    <property type="evidence" value="ECO:0007669"/>
    <property type="project" value="TreeGrafter"/>
</dbReference>
<reference evidence="6 7" key="1">
    <citation type="submission" date="2018-08" db="EMBL/GenBank/DDBJ databases">
        <title>Aphanomyces genome sequencing and annotation.</title>
        <authorList>
            <person name="Minardi D."/>
            <person name="Oidtmann B."/>
            <person name="Van Der Giezen M."/>
            <person name="Studholme D.J."/>
        </authorList>
    </citation>
    <scope>NUCLEOTIDE SEQUENCE [LARGE SCALE GENOMIC DNA]</scope>
    <source>
        <strain evidence="6 7">Si</strain>
    </source>
</reference>
<evidence type="ECO:0008006" key="8">
    <source>
        <dbReference type="Google" id="ProtNLM"/>
    </source>
</evidence>
<gene>
    <name evidence="6" type="ORF">DYB34_005105</name>
</gene>
<dbReference type="Gene3D" id="1.25.10.10">
    <property type="entry name" value="Leucine-rich Repeat Variant"/>
    <property type="match status" value="2"/>
</dbReference>
<evidence type="ECO:0000256" key="4">
    <source>
        <dbReference type="ARBA" id="ARBA00023242"/>
    </source>
</evidence>
<evidence type="ECO:0000256" key="1">
    <source>
        <dbReference type="ARBA" id="ARBA00004123"/>
    </source>
</evidence>
<keyword evidence="3" id="KW-0813">Transport</keyword>
<comment type="subcellular location">
    <subcellularLocation>
        <location evidence="1">Nucleus</location>
    </subcellularLocation>
</comment>
<dbReference type="GO" id="GO:0005634">
    <property type="term" value="C:nucleus"/>
    <property type="evidence" value="ECO:0007669"/>
    <property type="project" value="UniProtKB-SubCell"/>
</dbReference>
<accession>A0A3R7A578</accession>
<evidence type="ECO:0000256" key="3">
    <source>
        <dbReference type="ARBA" id="ARBA00022448"/>
    </source>
</evidence>
<dbReference type="AlphaFoldDB" id="A0A3R7A578"/>
<evidence type="ECO:0000256" key="5">
    <source>
        <dbReference type="SAM" id="MobiDB-lite"/>
    </source>
</evidence>
<feature type="region of interest" description="Disordered" evidence="5">
    <location>
        <begin position="36"/>
        <end position="59"/>
    </location>
</feature>
<dbReference type="InterPro" id="IPR016024">
    <property type="entry name" value="ARM-type_fold"/>
</dbReference>